<dbReference type="RefSeq" id="WP_189580901.1">
    <property type="nucleotide sequence ID" value="NZ_BMZR01000001.1"/>
</dbReference>
<evidence type="ECO:0000256" key="1">
    <source>
        <dbReference type="SAM" id="MobiDB-lite"/>
    </source>
</evidence>
<accession>A0ABQ3GP94</accession>
<dbReference type="Pfam" id="PF20249">
    <property type="entry name" value="VasX_N"/>
    <property type="match status" value="1"/>
</dbReference>
<reference evidence="5" key="1">
    <citation type="journal article" date="2019" name="Int. J. Syst. Evol. Microbiol.">
        <title>The Global Catalogue of Microorganisms (GCM) 10K type strain sequencing project: providing services to taxonomists for standard genome sequencing and annotation.</title>
        <authorList>
            <consortium name="The Broad Institute Genomics Platform"/>
            <consortium name="The Broad Institute Genome Sequencing Center for Infectious Disease"/>
            <person name="Wu L."/>
            <person name="Ma J."/>
        </authorList>
    </citation>
    <scope>NUCLEOTIDE SEQUENCE [LARGE SCALE GENOMIC DNA]</scope>
    <source>
        <strain evidence="5">KCTC 42280</strain>
    </source>
</reference>
<name>A0ABQ3GP94_9GAMM</name>
<feature type="transmembrane region" description="Helical" evidence="2">
    <location>
        <begin position="784"/>
        <end position="804"/>
    </location>
</feature>
<dbReference type="InterPro" id="IPR046864">
    <property type="entry name" value="VasX_N"/>
</dbReference>
<feature type="domain" description="Toxin VasX N-terminal region" evidence="3">
    <location>
        <begin position="31"/>
        <end position="143"/>
    </location>
</feature>
<proteinExistence type="predicted"/>
<gene>
    <name evidence="4" type="ORF">GCM10016272_03740</name>
</gene>
<feature type="transmembrane region" description="Helical" evidence="2">
    <location>
        <begin position="662"/>
        <end position="682"/>
    </location>
</feature>
<dbReference type="EMBL" id="BMZR01000001">
    <property type="protein sequence ID" value="GHD26639.1"/>
    <property type="molecule type" value="Genomic_DNA"/>
</dbReference>
<feature type="region of interest" description="Disordered" evidence="1">
    <location>
        <begin position="290"/>
        <end position="320"/>
    </location>
</feature>
<dbReference type="CDD" id="cd20707">
    <property type="entry name" value="MIX_III"/>
    <property type="match status" value="1"/>
</dbReference>
<evidence type="ECO:0000313" key="4">
    <source>
        <dbReference type="EMBL" id="GHD26639.1"/>
    </source>
</evidence>
<keyword evidence="2" id="KW-1133">Transmembrane helix</keyword>
<sequence length="873" mass="97363">MAERCEQCLTEGIAIFPMRSGYIYLENNLEIVSRLVNEGYIYIIDNKGEWYGYVITQGRYLKQFNVHNIASTPELPTVDYACHKGDDCIALSSFIRIPNSQKDIDTLWLAYSPVKWNKEVIKRHQKNVDDAKTNNMIEVPVTAKPSSSKNHSGAKLQSSKYYNVWNNENDANEATRQFFPNEYYGLINPLSKRPYNPDKSKETLNYLDKLSKVKVSGTAISVKFNDPVGKLIDLNEFMIQAKLASRPTEDEVYRHTVATLINTLKNNVDERAKAHAQRHIGKVNEHNNYLRPIPRWEGDGPSEAEQQAEAQRQREGASRFLEQQRQSAWSSYSELIRESEMNGWLSDFEVRSEQRQNELNTLLEMLAAAYKDVFEGEELKTMMTHCFDKNDEGSCVYYTLTVQQFLGSTATIPALADLYDLHLTEKKSSDEDNYLARALAFNQDQVVNYIDGMPSLTAGVSTTEIMTNSWSGLLYTGSAAVFGRYDAVAGQVGATVSLAEQLAVPFMKDYRTGQALSGLMISTKEYLFGYHHEKALIVVRGQGSYADARKALINGVMHIAGSGNLPTRIRESIDQALKTSGEAARLNKTISQSFIYYIDKNQLRAGMNVYESSNKAYPDKNTLRQTIGQSVYTEPELYDQSYKNYKRFEDITNRRVDQAVRAHYFGAMLQTVACVFLVGAFFQAKTQEDRLVEGSKAVAGLMILLAGSLELRGNASQLMASELKLQRGAGNLVSNEKVLTAERSAKSLSVVARGLSLGGAAIFAGFDIKSALDAKENDNETMMWAYYGSAATGAGSTVLLTLSLGATATGIGVVLLIGFIGVTLFIGYWKKSGMENWLNLGIWGVESAGWSLEHTLEQFDRAVVGDDIDLQDN</sequence>
<keyword evidence="2" id="KW-0812">Transmembrane</keyword>
<protein>
    <recommendedName>
        <fullName evidence="3">Toxin VasX N-terminal region domain-containing protein</fullName>
    </recommendedName>
</protein>
<organism evidence="4 5">
    <name type="scientific">Psychrobacter glaciei</name>
    <dbReference type="NCBI Taxonomy" id="619771"/>
    <lineage>
        <taxon>Bacteria</taxon>
        <taxon>Pseudomonadati</taxon>
        <taxon>Pseudomonadota</taxon>
        <taxon>Gammaproteobacteria</taxon>
        <taxon>Moraxellales</taxon>
        <taxon>Moraxellaceae</taxon>
        <taxon>Psychrobacter</taxon>
    </lineage>
</organism>
<dbReference type="NCBIfam" id="NF041559">
    <property type="entry name" value="BTH_I2691_fam"/>
    <property type="match status" value="1"/>
</dbReference>
<evidence type="ECO:0000256" key="2">
    <source>
        <dbReference type="SAM" id="Phobius"/>
    </source>
</evidence>
<keyword evidence="2" id="KW-0472">Membrane</keyword>
<keyword evidence="5" id="KW-1185">Reference proteome</keyword>
<comment type="caution">
    <text evidence="4">The sequence shown here is derived from an EMBL/GenBank/DDBJ whole genome shotgun (WGS) entry which is preliminary data.</text>
</comment>
<dbReference type="InterPro" id="IPR048126">
    <property type="entry name" value="Toxin_VasX"/>
</dbReference>
<dbReference type="Proteomes" id="UP000610203">
    <property type="component" value="Unassembled WGS sequence"/>
</dbReference>
<evidence type="ECO:0000259" key="3">
    <source>
        <dbReference type="Pfam" id="PF20249"/>
    </source>
</evidence>
<feature type="transmembrane region" description="Helical" evidence="2">
    <location>
        <begin position="810"/>
        <end position="829"/>
    </location>
</feature>
<evidence type="ECO:0000313" key="5">
    <source>
        <dbReference type="Proteomes" id="UP000610203"/>
    </source>
</evidence>